<feature type="domain" description="Rap1a immunity protein" evidence="2">
    <location>
        <begin position="52"/>
        <end position="138"/>
    </location>
</feature>
<sequence length="141" mass="14836">MRRAGCIGALAAAMLAYGQLLAAAVPPAVAPAVPPAVAPAPPDKDRSIGYLTATQLGARCTDGSTAGTSYCFAFITGVNDTMQAYERWLGQREFCPDDHISQGDLRRDFLAYLNAYPKNGQGQAASVVVVALKTRYPCKPG</sequence>
<reference evidence="4" key="1">
    <citation type="journal article" date="2019" name="Int. J. Syst. Evol. Microbiol.">
        <title>The Global Catalogue of Microorganisms (GCM) 10K type strain sequencing project: providing services to taxonomists for standard genome sequencing and annotation.</title>
        <authorList>
            <consortium name="The Broad Institute Genomics Platform"/>
            <consortium name="The Broad Institute Genome Sequencing Center for Infectious Disease"/>
            <person name="Wu L."/>
            <person name="Ma J."/>
        </authorList>
    </citation>
    <scope>NUCLEOTIDE SEQUENCE [LARGE SCALE GENOMIC DNA]</scope>
    <source>
        <strain evidence="4">CCUG 54329</strain>
    </source>
</reference>
<evidence type="ECO:0000259" key="2">
    <source>
        <dbReference type="Pfam" id="PF18602"/>
    </source>
</evidence>
<comment type="caution">
    <text evidence="3">The sequence shown here is derived from an EMBL/GenBank/DDBJ whole genome shotgun (WGS) entry which is preliminary data.</text>
</comment>
<accession>A0ABW3PBK6</accession>
<proteinExistence type="predicted"/>
<evidence type="ECO:0000313" key="3">
    <source>
        <dbReference type="EMBL" id="MFD1107092.1"/>
    </source>
</evidence>
<gene>
    <name evidence="3" type="ORF">ACFQ24_19685</name>
</gene>
<dbReference type="RefSeq" id="WP_380914332.1">
    <property type="nucleotide sequence ID" value="NZ_JBHTLS010000134.1"/>
</dbReference>
<organism evidence="3 4">
    <name type="scientific">Sphingobium olei</name>
    <dbReference type="NCBI Taxonomy" id="420955"/>
    <lineage>
        <taxon>Bacteria</taxon>
        <taxon>Pseudomonadati</taxon>
        <taxon>Pseudomonadota</taxon>
        <taxon>Alphaproteobacteria</taxon>
        <taxon>Sphingomonadales</taxon>
        <taxon>Sphingomonadaceae</taxon>
        <taxon>Sphingobium</taxon>
    </lineage>
</organism>
<evidence type="ECO:0000256" key="1">
    <source>
        <dbReference type="SAM" id="SignalP"/>
    </source>
</evidence>
<dbReference type="Proteomes" id="UP001597203">
    <property type="component" value="Unassembled WGS sequence"/>
</dbReference>
<keyword evidence="4" id="KW-1185">Reference proteome</keyword>
<dbReference type="Pfam" id="PF18602">
    <property type="entry name" value="Rap1a"/>
    <property type="match status" value="1"/>
</dbReference>
<feature type="chain" id="PRO_5045811462" evidence="1">
    <location>
        <begin position="23"/>
        <end position="141"/>
    </location>
</feature>
<evidence type="ECO:0000313" key="4">
    <source>
        <dbReference type="Proteomes" id="UP001597203"/>
    </source>
</evidence>
<dbReference type="EMBL" id="JBHTLS010000134">
    <property type="protein sequence ID" value="MFD1107092.1"/>
    <property type="molecule type" value="Genomic_DNA"/>
</dbReference>
<protein>
    <submittedName>
        <fullName evidence="3">Rap1a/Tai family immunity protein</fullName>
    </submittedName>
</protein>
<dbReference type="Gene3D" id="1.10.890.40">
    <property type="match status" value="1"/>
</dbReference>
<name>A0ABW3PBK6_9SPHN</name>
<keyword evidence="1" id="KW-0732">Signal</keyword>
<feature type="signal peptide" evidence="1">
    <location>
        <begin position="1"/>
        <end position="22"/>
    </location>
</feature>
<dbReference type="InterPro" id="IPR041238">
    <property type="entry name" value="Rap1a"/>
</dbReference>